<proteinExistence type="predicted"/>
<name>A0A447TGU2_CHRVL</name>
<evidence type="ECO:0000313" key="3">
    <source>
        <dbReference type="Proteomes" id="UP000275777"/>
    </source>
</evidence>
<dbReference type="Proteomes" id="UP000275777">
    <property type="component" value="Chromosome"/>
</dbReference>
<dbReference type="Gene3D" id="3.40.50.2000">
    <property type="entry name" value="Glycogen Phosphorylase B"/>
    <property type="match status" value="1"/>
</dbReference>
<evidence type="ECO:0000313" key="2">
    <source>
        <dbReference type="EMBL" id="VEB44150.1"/>
    </source>
</evidence>
<evidence type="ECO:0000259" key="1">
    <source>
        <dbReference type="Pfam" id="PF13439"/>
    </source>
</evidence>
<accession>A0A447TGU2</accession>
<dbReference type="InterPro" id="IPR028098">
    <property type="entry name" value="Glyco_trans_4-like_N"/>
</dbReference>
<dbReference type="EMBL" id="LR134182">
    <property type="protein sequence ID" value="VEB44150.1"/>
    <property type="molecule type" value="Genomic_DNA"/>
</dbReference>
<feature type="domain" description="Glycosyltransferase subfamily 4-like N-terminal" evidence="1">
    <location>
        <begin position="41"/>
        <end position="133"/>
    </location>
</feature>
<reference evidence="2 3" key="1">
    <citation type="submission" date="2018-12" db="EMBL/GenBank/DDBJ databases">
        <authorList>
            <consortium name="Pathogen Informatics"/>
        </authorList>
    </citation>
    <scope>NUCLEOTIDE SEQUENCE [LARGE SCALE GENOMIC DNA]</scope>
    <source>
        <strain evidence="2 3">NCTC9695</strain>
    </source>
</reference>
<dbReference type="SUPFAM" id="SSF53756">
    <property type="entry name" value="UDP-Glycosyltransferase/glycogen phosphorylase"/>
    <property type="match status" value="1"/>
</dbReference>
<organism evidence="2 3">
    <name type="scientific">Chromobacterium violaceum</name>
    <dbReference type="NCBI Taxonomy" id="536"/>
    <lineage>
        <taxon>Bacteria</taxon>
        <taxon>Pseudomonadati</taxon>
        <taxon>Pseudomonadota</taxon>
        <taxon>Betaproteobacteria</taxon>
        <taxon>Neisseriales</taxon>
        <taxon>Chromobacteriaceae</taxon>
        <taxon>Chromobacterium</taxon>
    </lineage>
</organism>
<dbReference type="GO" id="GO:0016757">
    <property type="term" value="F:glycosyltransferase activity"/>
    <property type="evidence" value="ECO:0007669"/>
    <property type="project" value="UniProtKB-ARBA"/>
</dbReference>
<protein>
    <recommendedName>
        <fullName evidence="1">Glycosyltransferase subfamily 4-like N-terminal domain-containing protein</fullName>
    </recommendedName>
</protein>
<dbReference type="AlphaFoldDB" id="A0A447TGU2"/>
<gene>
    <name evidence="2" type="ORF">NCTC9695_04625</name>
</gene>
<sequence length="167" mass="18318">MRASACCPDWESPAHGLHRPRERWRFEAGFLPDAIASEGVRLYVATANVGLPFRGGNGCRYVQLLHDVFQLTERNRHGSPFKRLAYRIIDGVSIAGSLRRADAVWTPSRFTAEQASRLFPWAGGKIQVLPNAVPAPPQASGADRPGIVPERYWLASGPASRARTSLG</sequence>
<dbReference type="Pfam" id="PF13439">
    <property type="entry name" value="Glyco_transf_4"/>
    <property type="match status" value="1"/>
</dbReference>